<organism evidence="3 4">
    <name type="scientific">Brevibacterium casei</name>
    <dbReference type="NCBI Taxonomy" id="33889"/>
    <lineage>
        <taxon>Bacteria</taxon>
        <taxon>Bacillati</taxon>
        <taxon>Actinomycetota</taxon>
        <taxon>Actinomycetes</taxon>
        <taxon>Micrococcales</taxon>
        <taxon>Brevibacteriaceae</taxon>
        <taxon>Brevibacterium</taxon>
    </lineage>
</organism>
<feature type="region of interest" description="Disordered" evidence="1">
    <location>
        <begin position="42"/>
        <end position="67"/>
    </location>
</feature>
<dbReference type="Gene3D" id="3.30.1380.10">
    <property type="match status" value="1"/>
</dbReference>
<dbReference type="PANTHER" id="PTHR34385">
    <property type="entry name" value="D-ALANYL-D-ALANINE CARBOXYPEPTIDASE"/>
    <property type="match status" value="1"/>
</dbReference>
<gene>
    <name evidence="3" type="ORF">I6H47_16460</name>
</gene>
<evidence type="ECO:0000259" key="2">
    <source>
        <dbReference type="Pfam" id="PF02557"/>
    </source>
</evidence>
<accession>A0A7T3ZZ02</accession>
<dbReference type="CDD" id="cd14846">
    <property type="entry name" value="Peptidase_M15_like"/>
    <property type="match status" value="1"/>
</dbReference>
<evidence type="ECO:0000256" key="1">
    <source>
        <dbReference type="SAM" id="MobiDB-lite"/>
    </source>
</evidence>
<dbReference type="RefSeq" id="WP_198499382.1">
    <property type="nucleotide sequence ID" value="NZ_CP065989.1"/>
</dbReference>
<proteinExistence type="predicted"/>
<dbReference type="InterPro" id="IPR052179">
    <property type="entry name" value="DD-CPase-like"/>
</dbReference>
<evidence type="ECO:0000313" key="3">
    <source>
        <dbReference type="EMBL" id="QQB14309.1"/>
    </source>
</evidence>
<feature type="compositionally biased region" description="Basic and acidic residues" evidence="1">
    <location>
        <begin position="56"/>
        <end position="67"/>
    </location>
</feature>
<feature type="domain" description="D-alanyl-D-alanine carboxypeptidase-like core" evidence="2">
    <location>
        <begin position="82"/>
        <end position="182"/>
    </location>
</feature>
<dbReference type="PANTHER" id="PTHR34385:SF1">
    <property type="entry name" value="PEPTIDOGLYCAN L-ALANYL-D-GLUTAMATE ENDOPEPTIDASE CWLK"/>
    <property type="match status" value="1"/>
</dbReference>
<name>A0A7T3ZZ02_9MICO</name>
<dbReference type="GO" id="GO:0006508">
    <property type="term" value="P:proteolysis"/>
    <property type="evidence" value="ECO:0007669"/>
    <property type="project" value="InterPro"/>
</dbReference>
<protein>
    <submittedName>
        <fullName evidence="3">M15 family metallopeptidase</fullName>
    </submittedName>
</protein>
<evidence type="ECO:0000313" key="4">
    <source>
        <dbReference type="Proteomes" id="UP000595374"/>
    </source>
</evidence>
<dbReference type="EMBL" id="CP065989">
    <property type="protein sequence ID" value="QQB14309.1"/>
    <property type="molecule type" value="Genomic_DNA"/>
</dbReference>
<dbReference type="Proteomes" id="UP000595374">
    <property type="component" value="Chromosome"/>
</dbReference>
<dbReference type="AlphaFoldDB" id="A0A7T3ZZ02"/>
<dbReference type="InterPro" id="IPR003709">
    <property type="entry name" value="VanY-like_core_dom"/>
</dbReference>
<dbReference type="Pfam" id="PF02557">
    <property type="entry name" value="VanY"/>
    <property type="match status" value="1"/>
</dbReference>
<dbReference type="GO" id="GO:0008233">
    <property type="term" value="F:peptidase activity"/>
    <property type="evidence" value="ECO:0007669"/>
    <property type="project" value="InterPro"/>
</dbReference>
<dbReference type="SUPFAM" id="SSF55166">
    <property type="entry name" value="Hedgehog/DD-peptidase"/>
    <property type="match status" value="1"/>
</dbReference>
<dbReference type="InterPro" id="IPR009045">
    <property type="entry name" value="Zn_M74/Hedgehog-like"/>
</dbReference>
<sequence>MTTRTAASVPTTTDRLGVLAVAVGLAVLLIAALAGCAVQAESPTGESGVGASIDANVRDTDNGALPDDARITDTELPGISGLDADLRTAVTAAAESARLDGVTFTVNSGWRSAAYQAGLLDDAVSTYGSKAEAARWVATPETSPHVSGDAVDIGPMDASSWLSQHGADFGLCQIYGNEAWHYELRPEAQTDGCPQQYADPTEDPRMR</sequence>
<reference evidence="3 4" key="1">
    <citation type="submission" date="2020-12" db="EMBL/GenBank/DDBJ databases">
        <title>FDA dAtabase for Regulatory Grade micrObial Sequences (FDA-ARGOS): Supporting development and validation of Infectious Disease Dx tests.</title>
        <authorList>
            <person name="Sproer C."/>
            <person name="Gronow S."/>
            <person name="Severitt S."/>
            <person name="Schroder I."/>
            <person name="Tallon L."/>
            <person name="Sadzewicz L."/>
            <person name="Zhao X."/>
            <person name="Boylan J."/>
            <person name="Ott S."/>
            <person name="Bowen H."/>
            <person name="Vavikolanu K."/>
            <person name="Mehta A."/>
            <person name="Aluvathingal J."/>
            <person name="Nadendla S."/>
            <person name="Lowell S."/>
            <person name="Myers T."/>
            <person name="Yan Y."/>
            <person name="Sichtig H."/>
        </authorList>
    </citation>
    <scope>NUCLEOTIDE SEQUENCE [LARGE SCALE GENOMIC DNA]</scope>
    <source>
        <strain evidence="3 4">FDAARGOS_990</strain>
    </source>
</reference>